<dbReference type="GO" id="GO:0016020">
    <property type="term" value="C:membrane"/>
    <property type="evidence" value="ECO:0007669"/>
    <property type="project" value="UniProtKB-SubCell"/>
</dbReference>
<keyword evidence="2" id="KW-0716">Sensory transduction</keyword>
<keyword evidence="6" id="KW-0472">Membrane</keyword>
<comment type="subcellular location">
    <subcellularLocation>
        <location evidence="1">Membrane</location>
        <topology evidence="1">Multi-pass membrane protein</topology>
    </subcellularLocation>
</comment>
<keyword evidence="9" id="KW-0175">Coiled coil</keyword>
<dbReference type="GO" id="GO:0007165">
    <property type="term" value="P:signal transduction"/>
    <property type="evidence" value="ECO:0007669"/>
    <property type="project" value="UniProtKB-KW"/>
</dbReference>
<evidence type="ECO:0000256" key="2">
    <source>
        <dbReference type="ARBA" id="ARBA00022606"/>
    </source>
</evidence>
<gene>
    <name evidence="11" type="primary">LOC106746667</name>
</gene>
<evidence type="ECO:0000256" key="4">
    <source>
        <dbReference type="ARBA" id="ARBA00022725"/>
    </source>
</evidence>
<keyword evidence="5" id="KW-1133">Transmembrane helix</keyword>
<dbReference type="GO" id="GO:0005549">
    <property type="term" value="F:odorant binding"/>
    <property type="evidence" value="ECO:0007669"/>
    <property type="project" value="InterPro"/>
</dbReference>
<protein>
    <submittedName>
        <fullName evidence="11">Uncharacterized protein LOC106746667</fullName>
    </submittedName>
</protein>
<reference evidence="11" key="1">
    <citation type="submission" date="2025-08" db="UniProtKB">
        <authorList>
            <consortium name="RefSeq"/>
        </authorList>
    </citation>
    <scope>IDENTIFICATION</scope>
</reference>
<evidence type="ECO:0000313" key="11">
    <source>
        <dbReference type="RefSeq" id="XP_014478950.1"/>
    </source>
</evidence>
<evidence type="ECO:0000256" key="7">
    <source>
        <dbReference type="ARBA" id="ARBA00023170"/>
    </source>
</evidence>
<dbReference type="Proteomes" id="UP000515204">
    <property type="component" value="Unplaced"/>
</dbReference>
<dbReference type="Pfam" id="PF02949">
    <property type="entry name" value="7tm_6"/>
    <property type="match status" value="1"/>
</dbReference>
<name>A0A6P3XKM0_DINQU</name>
<evidence type="ECO:0000256" key="5">
    <source>
        <dbReference type="ARBA" id="ARBA00022989"/>
    </source>
</evidence>
<dbReference type="RefSeq" id="XP_014478950.1">
    <property type="nucleotide sequence ID" value="XM_014623464.1"/>
</dbReference>
<keyword evidence="8" id="KW-0807">Transducer</keyword>
<accession>A0A6P3XKM0</accession>
<feature type="coiled-coil region" evidence="9">
    <location>
        <begin position="58"/>
        <end position="85"/>
    </location>
</feature>
<sequence length="149" mass="17345">MSQEIMDHNDNVFVTAYNVRWYLASLHTQRMILFLLQRGNKIFKLSIGGMIIGSLENFASVRYLIEELQRICDELKNENEIAIIKEYGSNAKSYTTAITCKGQHDAICSKYLFIFELFEMDEIINKHKTNKHLIFYKNKGAAIYTTISF</sequence>
<dbReference type="OrthoDB" id="7635190at2759"/>
<evidence type="ECO:0000313" key="10">
    <source>
        <dbReference type="Proteomes" id="UP000515204"/>
    </source>
</evidence>
<keyword evidence="4" id="KW-0552">Olfaction</keyword>
<evidence type="ECO:0000256" key="8">
    <source>
        <dbReference type="ARBA" id="ARBA00023224"/>
    </source>
</evidence>
<dbReference type="InterPro" id="IPR004117">
    <property type="entry name" value="7tm6_olfct_rcpt"/>
</dbReference>
<keyword evidence="10" id="KW-1185">Reference proteome</keyword>
<dbReference type="GO" id="GO:0004984">
    <property type="term" value="F:olfactory receptor activity"/>
    <property type="evidence" value="ECO:0007669"/>
    <property type="project" value="InterPro"/>
</dbReference>
<proteinExistence type="predicted"/>
<organism evidence="10 11">
    <name type="scientific">Dinoponera quadriceps</name>
    <name type="common">South American ant</name>
    <dbReference type="NCBI Taxonomy" id="609295"/>
    <lineage>
        <taxon>Eukaryota</taxon>
        <taxon>Metazoa</taxon>
        <taxon>Ecdysozoa</taxon>
        <taxon>Arthropoda</taxon>
        <taxon>Hexapoda</taxon>
        <taxon>Insecta</taxon>
        <taxon>Pterygota</taxon>
        <taxon>Neoptera</taxon>
        <taxon>Endopterygota</taxon>
        <taxon>Hymenoptera</taxon>
        <taxon>Apocrita</taxon>
        <taxon>Aculeata</taxon>
        <taxon>Formicoidea</taxon>
        <taxon>Formicidae</taxon>
        <taxon>Ponerinae</taxon>
        <taxon>Ponerini</taxon>
        <taxon>Dinoponera</taxon>
    </lineage>
</organism>
<evidence type="ECO:0000256" key="9">
    <source>
        <dbReference type="SAM" id="Coils"/>
    </source>
</evidence>
<evidence type="ECO:0000256" key="3">
    <source>
        <dbReference type="ARBA" id="ARBA00022692"/>
    </source>
</evidence>
<dbReference type="KEGG" id="dqu:106746667"/>
<evidence type="ECO:0000256" key="1">
    <source>
        <dbReference type="ARBA" id="ARBA00004141"/>
    </source>
</evidence>
<dbReference type="GeneID" id="106746667"/>
<evidence type="ECO:0000256" key="6">
    <source>
        <dbReference type="ARBA" id="ARBA00023136"/>
    </source>
</evidence>
<keyword evidence="7" id="KW-0675">Receptor</keyword>
<keyword evidence="3" id="KW-0812">Transmembrane</keyword>
<dbReference type="AlphaFoldDB" id="A0A6P3XKM0"/>